<feature type="region of interest" description="Disordered" evidence="1">
    <location>
        <begin position="755"/>
        <end position="801"/>
    </location>
</feature>
<gene>
    <name evidence="2" type="ORF">BGZ65_005228</name>
</gene>
<sequence length="856" mass="97396">YRESAIRQLRSIVEDNGGSFIEQKGRVEIKISSNVLARQFYNAMIEARGIHELDITLKWDATMDDLRVLSNAVSKANVIHLIVDGVHYKSPALDVINRNQRYDPILQLASNSRVQSMQLRGFDDFFSRISKASLVSAPKFRVLTMDLGITPKDKAVKSFNDFLQQCPSLTTLQINLHHQYSITRATSDVFNKLQLIKSLNIDRGELSINASVSKGKIQDIDMTVKQLNGLSSDDLKFVKENHLKRLAIYHTPLEEDKLTNLFRCTPVLCRLQIGYNDQRRFSAPILGVELQEIINMIAPETRSKLESLSIDYKRLSLTASFSQGQIQELTMKIGGVDDLSVDDIKFIQRGFTRLVIEHIHREDGNRLVDILRHSRLEGPCLANVATLDMKLQDLVNPITAETLDRNKSFFLNCQRLTLTASLSQCETKDMSMTIAQLGALTSDDLIFIRQGEITWMMIETIPQESDGDRLADILRHSPALQQFHIRFKEEPDLCNTTAPELKLQDLMKIATMDSLSKLESLSLDCGRFTLTGSISQGKIHQMTMTIERLHDLTSGDLIFFQQGYFSRLAIRHTPRESDEDQLVDILHSIPRLSHLEIGCKPERILAITNFMITTREKIVQERGSSYLCSVELMEENLVPFDIFGECDYNNTYIQSHLSFTEDSNSFDMRTWIRLRDNMSITDNDPVNDFIRQYGWSIVLFDEDETKNSTFAAILDDIPTTRDSQLENLLISLKLIQPHGPPRIFVQITMTLSSCKRERADDEEHHPHRRRNTADSSSELEIPSPTSSSSPDQSRSTVTSLHLSSSVHSTPVEIWEIIGHKSLPSELSNLAQLCKELYVAAAEQAVWENWSEESVEM</sequence>
<dbReference type="Proteomes" id="UP000749646">
    <property type="component" value="Unassembled WGS sequence"/>
</dbReference>
<evidence type="ECO:0000313" key="3">
    <source>
        <dbReference type="Proteomes" id="UP000749646"/>
    </source>
</evidence>
<organism evidence="2 3">
    <name type="scientific">Modicella reniformis</name>
    <dbReference type="NCBI Taxonomy" id="1440133"/>
    <lineage>
        <taxon>Eukaryota</taxon>
        <taxon>Fungi</taxon>
        <taxon>Fungi incertae sedis</taxon>
        <taxon>Mucoromycota</taxon>
        <taxon>Mortierellomycotina</taxon>
        <taxon>Mortierellomycetes</taxon>
        <taxon>Mortierellales</taxon>
        <taxon>Mortierellaceae</taxon>
        <taxon>Modicella</taxon>
    </lineage>
</organism>
<evidence type="ECO:0008006" key="4">
    <source>
        <dbReference type="Google" id="ProtNLM"/>
    </source>
</evidence>
<proteinExistence type="predicted"/>
<protein>
    <recommendedName>
        <fullName evidence="4">F-box domain-containing protein</fullName>
    </recommendedName>
</protein>
<comment type="caution">
    <text evidence="2">The sequence shown here is derived from an EMBL/GenBank/DDBJ whole genome shotgun (WGS) entry which is preliminary data.</text>
</comment>
<feature type="compositionally biased region" description="Low complexity" evidence="1">
    <location>
        <begin position="775"/>
        <end position="801"/>
    </location>
</feature>
<dbReference type="EMBL" id="JAAAHW010006983">
    <property type="protein sequence ID" value="KAF9952482.1"/>
    <property type="molecule type" value="Genomic_DNA"/>
</dbReference>
<evidence type="ECO:0000313" key="2">
    <source>
        <dbReference type="EMBL" id="KAF9952482.1"/>
    </source>
</evidence>
<keyword evidence="3" id="KW-1185">Reference proteome</keyword>
<reference evidence="2" key="1">
    <citation type="journal article" date="2020" name="Fungal Divers.">
        <title>Resolving the Mortierellaceae phylogeny through synthesis of multi-gene phylogenetics and phylogenomics.</title>
        <authorList>
            <person name="Vandepol N."/>
            <person name="Liber J."/>
            <person name="Desiro A."/>
            <person name="Na H."/>
            <person name="Kennedy M."/>
            <person name="Barry K."/>
            <person name="Grigoriev I.V."/>
            <person name="Miller A.N."/>
            <person name="O'Donnell K."/>
            <person name="Stajich J.E."/>
            <person name="Bonito G."/>
        </authorList>
    </citation>
    <scope>NUCLEOTIDE SEQUENCE</scope>
    <source>
        <strain evidence="2">MES-2147</strain>
    </source>
</reference>
<dbReference type="OrthoDB" id="2483637at2759"/>
<accession>A0A9P6IXK2</accession>
<dbReference type="AlphaFoldDB" id="A0A9P6IXK2"/>
<feature type="non-terminal residue" evidence="2">
    <location>
        <position position="856"/>
    </location>
</feature>
<evidence type="ECO:0000256" key="1">
    <source>
        <dbReference type="SAM" id="MobiDB-lite"/>
    </source>
</evidence>
<feature type="compositionally biased region" description="Basic and acidic residues" evidence="1">
    <location>
        <begin position="755"/>
        <end position="765"/>
    </location>
</feature>
<name>A0A9P6IXK2_9FUNG</name>